<sequence>MISTPTETTTSRRKSIKRLARLILNVDGSELDNIEARYKEEADFIHALRESAKRNNLTKHFDYYYEIMPNQVVYHRAFKSVFDAMKEHHELCYS</sequence>
<dbReference type="Proteomes" id="UP000092018">
    <property type="component" value="Plasmid unnamed1"/>
</dbReference>
<reference evidence="1 2" key="1">
    <citation type="submission" date="2016-06" db="EMBL/GenBank/DDBJ databases">
        <title>Adaptive Radiation by Waves of Gene Transfer Leads to Fine-Scale Resource Partitioning in Marine Microbes.</title>
        <authorList>
            <person name="Hehemann J.-H."/>
            <person name="Arevalo P."/>
            <person name="Datta M.S."/>
            <person name="Yu X."/>
            <person name="Corzett C."/>
            <person name="Henschel A."/>
            <person name="Preheim S.P."/>
            <person name="Timberlake S."/>
            <person name="Alm E.J."/>
            <person name="Polz M.F."/>
        </authorList>
    </citation>
    <scope>NUCLEOTIDE SEQUENCE [LARGE SCALE GENOMIC DNA]</scope>
    <source>
        <strain evidence="1 2">FF50</strain>
        <plasmid evidence="1 2">unnamed1</plasmid>
    </source>
</reference>
<geneLocation type="plasmid" evidence="1 2">
    <name>unnamed1</name>
</geneLocation>
<dbReference type="EMBL" id="CP016179">
    <property type="protein sequence ID" value="ANO35417.1"/>
    <property type="molecule type" value="Genomic_DNA"/>
</dbReference>
<keyword evidence="1" id="KW-0614">Plasmid</keyword>
<name>A0AAN0XZL5_9VIBR</name>
<dbReference type="RefSeq" id="WP_065211179.1">
    <property type="nucleotide sequence ID" value="NZ_CP016179.1"/>
</dbReference>
<gene>
    <name evidence="1" type="ORF">A6E01_19585</name>
</gene>
<dbReference type="AlphaFoldDB" id="A0AAN0XZL5"/>
<evidence type="ECO:0000313" key="2">
    <source>
        <dbReference type="Proteomes" id="UP000092018"/>
    </source>
</evidence>
<dbReference type="KEGG" id="vbr:A6E01_19585"/>
<evidence type="ECO:0000313" key="1">
    <source>
        <dbReference type="EMBL" id="ANO35417.1"/>
    </source>
</evidence>
<accession>A0AAN0XZL5</accession>
<organism evidence="1 2">
    <name type="scientific">Vibrio breoganii</name>
    <dbReference type="NCBI Taxonomy" id="553239"/>
    <lineage>
        <taxon>Bacteria</taxon>
        <taxon>Pseudomonadati</taxon>
        <taxon>Pseudomonadota</taxon>
        <taxon>Gammaproteobacteria</taxon>
        <taxon>Vibrionales</taxon>
        <taxon>Vibrionaceae</taxon>
        <taxon>Vibrio</taxon>
    </lineage>
</organism>
<proteinExistence type="predicted"/>
<protein>
    <submittedName>
        <fullName evidence="1">Uncharacterized protein</fullName>
    </submittedName>
</protein>